<dbReference type="EMBL" id="CATNWA010014172">
    <property type="protein sequence ID" value="CAI9568463.1"/>
    <property type="molecule type" value="Genomic_DNA"/>
</dbReference>
<gene>
    <name evidence="1" type="ORF">SPARVUS_LOCUS6719858</name>
</gene>
<accession>A0ABN9D7F0</accession>
<evidence type="ECO:0000313" key="2">
    <source>
        <dbReference type="Proteomes" id="UP001162483"/>
    </source>
</evidence>
<evidence type="ECO:0000313" key="1">
    <source>
        <dbReference type="EMBL" id="CAI9568463.1"/>
    </source>
</evidence>
<dbReference type="Proteomes" id="UP001162483">
    <property type="component" value="Unassembled WGS sequence"/>
</dbReference>
<name>A0ABN9D7F0_9NEOB</name>
<comment type="caution">
    <text evidence="1">The sequence shown here is derived from an EMBL/GenBank/DDBJ whole genome shotgun (WGS) entry which is preliminary data.</text>
</comment>
<organism evidence="1 2">
    <name type="scientific">Staurois parvus</name>
    <dbReference type="NCBI Taxonomy" id="386267"/>
    <lineage>
        <taxon>Eukaryota</taxon>
        <taxon>Metazoa</taxon>
        <taxon>Chordata</taxon>
        <taxon>Craniata</taxon>
        <taxon>Vertebrata</taxon>
        <taxon>Euteleostomi</taxon>
        <taxon>Amphibia</taxon>
        <taxon>Batrachia</taxon>
        <taxon>Anura</taxon>
        <taxon>Neobatrachia</taxon>
        <taxon>Ranoidea</taxon>
        <taxon>Ranidae</taxon>
        <taxon>Staurois</taxon>
    </lineage>
</organism>
<protein>
    <submittedName>
        <fullName evidence="1">Uncharacterized protein</fullName>
    </submittedName>
</protein>
<proteinExistence type="predicted"/>
<reference evidence="1" key="1">
    <citation type="submission" date="2023-05" db="EMBL/GenBank/DDBJ databases">
        <authorList>
            <person name="Stuckert A."/>
        </authorList>
    </citation>
    <scope>NUCLEOTIDE SEQUENCE</scope>
</reference>
<sequence length="59" mass="6256">MGPLKTASHFAAIHRQTLPCPLFRSPHTAGGFHFCQGCCRASILLLPPPHCGSTLGFAP</sequence>
<keyword evidence="2" id="KW-1185">Reference proteome</keyword>